<dbReference type="SUPFAM" id="SSF53474">
    <property type="entry name" value="alpha/beta-Hydrolases"/>
    <property type="match status" value="1"/>
</dbReference>
<dbReference type="PANTHER" id="PTHR46623:SF6">
    <property type="entry name" value="ALPHA_BETA-HYDROLASES SUPERFAMILY PROTEIN"/>
    <property type="match status" value="1"/>
</dbReference>
<feature type="domain" description="Dienelactone hydrolase" evidence="2">
    <location>
        <begin position="15"/>
        <end position="236"/>
    </location>
</feature>
<proteinExistence type="predicted"/>
<gene>
    <name evidence="3" type="ORF">FrCorBMG51_02655</name>
</gene>
<dbReference type="EMBL" id="JWIO01000003">
    <property type="protein sequence ID" value="KLL12605.1"/>
    <property type="molecule type" value="Genomic_DNA"/>
</dbReference>
<feature type="compositionally biased region" description="Polar residues" evidence="1">
    <location>
        <begin position="1"/>
        <end position="10"/>
    </location>
</feature>
<feature type="region of interest" description="Disordered" evidence="1">
    <location>
        <begin position="1"/>
        <end position="21"/>
    </location>
</feature>
<reference evidence="3 4" key="1">
    <citation type="submission" date="2014-12" db="EMBL/GenBank/DDBJ databases">
        <title>Frankia sp. BMG5.1 draft genome.</title>
        <authorList>
            <person name="Gtari M."/>
            <person name="Ghodhbane-Gtari F."/>
            <person name="Nouioui I."/>
            <person name="Ktari A."/>
            <person name="Hezbri K."/>
            <person name="Mimouni W."/>
            <person name="Sbissi I."/>
            <person name="Ayari A."/>
            <person name="Yamanaka T."/>
            <person name="Normand P."/>
            <person name="Tisa L.S."/>
            <person name="Boudabous A."/>
        </authorList>
    </citation>
    <scope>NUCLEOTIDE SEQUENCE [LARGE SCALE GENOMIC DNA]</scope>
    <source>
        <strain evidence="3 4">BMG5.1</strain>
    </source>
</reference>
<dbReference type="Pfam" id="PF01738">
    <property type="entry name" value="DLH"/>
    <property type="match status" value="1"/>
</dbReference>
<dbReference type="InterPro" id="IPR029058">
    <property type="entry name" value="AB_hydrolase_fold"/>
</dbReference>
<dbReference type="Gene3D" id="3.40.50.1820">
    <property type="entry name" value="alpha/beta hydrolase"/>
    <property type="match status" value="1"/>
</dbReference>
<comment type="caution">
    <text evidence="3">The sequence shown here is derived from an EMBL/GenBank/DDBJ whole genome shotgun (WGS) entry which is preliminary data.</text>
</comment>
<sequence length="239" mass="25257">MSRETVTLSTADGPMQAAVAHPADRPRGGVVVVQEAFGLTDHIVDVCDRFATAGWRAIAPALFHRVGSPVFPYGGDFTAVRQAMQTLNSLDILEDVDASMALLADEGTAVDRIAVVGFCMGGSVATIAAVHRPLGAAVSFYGGGLAEGRFGEAPLIEIAPRLQAPWLGLFGDRDQGIPVEQVEALRSAAREAAVPTQVVRYPDAEHGFHCDARPAVYNAAAAEDAWARTLTWLDAHIPT</sequence>
<evidence type="ECO:0000313" key="3">
    <source>
        <dbReference type="EMBL" id="KLL12605.1"/>
    </source>
</evidence>
<name>A0ABR5F7G7_9ACTN</name>
<protein>
    <submittedName>
        <fullName evidence="3">Carboxymethylenebutenolidase</fullName>
    </submittedName>
</protein>
<organism evidence="3 4">
    <name type="scientific">Protofrankia coriariae</name>
    <dbReference type="NCBI Taxonomy" id="1562887"/>
    <lineage>
        <taxon>Bacteria</taxon>
        <taxon>Bacillati</taxon>
        <taxon>Actinomycetota</taxon>
        <taxon>Actinomycetes</taxon>
        <taxon>Frankiales</taxon>
        <taxon>Frankiaceae</taxon>
        <taxon>Protofrankia</taxon>
    </lineage>
</organism>
<dbReference type="InterPro" id="IPR002925">
    <property type="entry name" value="Dienelactn_hydro"/>
</dbReference>
<evidence type="ECO:0000313" key="4">
    <source>
        <dbReference type="Proteomes" id="UP000035425"/>
    </source>
</evidence>
<evidence type="ECO:0000259" key="2">
    <source>
        <dbReference type="Pfam" id="PF01738"/>
    </source>
</evidence>
<dbReference type="RefSeq" id="WP_047221540.1">
    <property type="nucleotide sequence ID" value="NZ_JWIO01000003.1"/>
</dbReference>
<dbReference type="Proteomes" id="UP000035425">
    <property type="component" value="Unassembled WGS sequence"/>
</dbReference>
<dbReference type="InterPro" id="IPR051049">
    <property type="entry name" value="Dienelactone_hydrolase-like"/>
</dbReference>
<evidence type="ECO:0000256" key="1">
    <source>
        <dbReference type="SAM" id="MobiDB-lite"/>
    </source>
</evidence>
<keyword evidence="4" id="KW-1185">Reference proteome</keyword>
<dbReference type="PANTHER" id="PTHR46623">
    <property type="entry name" value="CARBOXYMETHYLENEBUTENOLIDASE-RELATED"/>
    <property type="match status" value="1"/>
</dbReference>
<accession>A0ABR5F7G7</accession>